<accession>A0A177KUF8</accession>
<dbReference type="Pfam" id="PF00571">
    <property type="entry name" value="CBS"/>
    <property type="match status" value="2"/>
</dbReference>
<organism evidence="5 6">
    <name type="scientific">Domibacillus aminovorans</name>
    <dbReference type="NCBI Taxonomy" id="29332"/>
    <lineage>
        <taxon>Bacteria</taxon>
        <taxon>Bacillati</taxon>
        <taxon>Bacillota</taxon>
        <taxon>Bacilli</taxon>
        <taxon>Bacillales</taxon>
        <taxon>Bacillaceae</taxon>
        <taxon>Domibacillus</taxon>
    </lineage>
</organism>
<evidence type="ECO:0000313" key="6">
    <source>
        <dbReference type="Proteomes" id="UP000077271"/>
    </source>
</evidence>
<gene>
    <name evidence="5" type="ORF">AWH48_06120</name>
</gene>
<keyword evidence="1 2" id="KW-0129">CBS domain</keyword>
<dbReference type="PROSITE" id="PS51371">
    <property type="entry name" value="CBS"/>
    <property type="match status" value="2"/>
</dbReference>
<dbReference type="PANTHER" id="PTHR43080:SF2">
    <property type="entry name" value="CBS DOMAIN-CONTAINING PROTEIN"/>
    <property type="match status" value="1"/>
</dbReference>
<dbReference type="SUPFAM" id="SSF54631">
    <property type="entry name" value="CBS-domain pair"/>
    <property type="match status" value="1"/>
</dbReference>
<feature type="domain" description="CBS" evidence="3">
    <location>
        <begin position="78"/>
        <end position="133"/>
    </location>
</feature>
<evidence type="ECO:0000259" key="4">
    <source>
        <dbReference type="PROSITE" id="PS51671"/>
    </source>
</evidence>
<dbReference type="InterPro" id="IPR045865">
    <property type="entry name" value="ACT-like_dom_sf"/>
</dbReference>
<dbReference type="Pfam" id="PF01842">
    <property type="entry name" value="ACT"/>
    <property type="match status" value="1"/>
</dbReference>
<dbReference type="RefSeq" id="WP_063974996.1">
    <property type="nucleotide sequence ID" value="NZ_LQWZ01000023.1"/>
</dbReference>
<dbReference type="InterPro" id="IPR002912">
    <property type="entry name" value="ACT_dom"/>
</dbReference>
<dbReference type="InterPro" id="IPR051257">
    <property type="entry name" value="Diverse_CBS-Domain"/>
</dbReference>
<dbReference type="OrthoDB" id="9781631at2"/>
<feature type="domain" description="ACT" evidence="4">
    <location>
        <begin position="139"/>
        <end position="215"/>
    </location>
</feature>
<comment type="caution">
    <text evidence="5">The sequence shown here is derived from an EMBL/GenBank/DDBJ whole genome shotgun (WGS) entry which is preliminary data.</text>
</comment>
<dbReference type="CDD" id="cd04883">
    <property type="entry name" value="ACT_AcuB"/>
    <property type="match status" value="1"/>
</dbReference>
<sequence length="215" mass="24017">MVVEEIMQINVHTLSPDDTIATALQLCRDHKIRHIPITNEEGALVGLVTDRDIKDATPSILQKETGKDELNKPLRLIMKKNVITGHPLDFVEDAATTLYEHNISCIPVVQNGDVVGILTETDVLHTFVELTGVNQPGSRVEVKVPNKAGMLFEILQVLNQRRANIHSVLIYPDRNDENYKVIAFRVRTMNPVGVIDDLKKAGHHVLWPNMPGVCL</sequence>
<dbReference type="Proteomes" id="UP000077271">
    <property type="component" value="Unassembled WGS sequence"/>
</dbReference>
<evidence type="ECO:0000256" key="2">
    <source>
        <dbReference type="PROSITE-ProRule" id="PRU00703"/>
    </source>
</evidence>
<dbReference type="InterPro" id="IPR046342">
    <property type="entry name" value="CBS_dom_sf"/>
</dbReference>
<dbReference type="PANTHER" id="PTHR43080">
    <property type="entry name" value="CBS DOMAIN-CONTAINING PROTEIN CBSX3, MITOCHONDRIAL"/>
    <property type="match status" value="1"/>
</dbReference>
<protein>
    <submittedName>
        <fullName evidence="5">Acetoin utilization protein AcuB</fullName>
    </submittedName>
</protein>
<dbReference type="InterPro" id="IPR000644">
    <property type="entry name" value="CBS_dom"/>
</dbReference>
<dbReference type="EMBL" id="LQWZ01000023">
    <property type="protein sequence ID" value="OAH56241.1"/>
    <property type="molecule type" value="Genomic_DNA"/>
</dbReference>
<dbReference type="SUPFAM" id="SSF55021">
    <property type="entry name" value="ACT-like"/>
    <property type="match status" value="1"/>
</dbReference>
<proteinExistence type="predicted"/>
<evidence type="ECO:0000313" key="5">
    <source>
        <dbReference type="EMBL" id="OAH56241.1"/>
    </source>
</evidence>
<reference evidence="5 6" key="1">
    <citation type="submission" date="2016-01" db="EMBL/GenBank/DDBJ databases">
        <title>Investigation of taxonomic status of Bacillus aminovorans.</title>
        <authorList>
            <person name="Verma A."/>
            <person name="Pal Y."/>
            <person name="Krishnamurthi S."/>
        </authorList>
    </citation>
    <scope>NUCLEOTIDE SEQUENCE [LARGE SCALE GENOMIC DNA]</scope>
    <source>
        <strain evidence="5 6">DSM 4337</strain>
    </source>
</reference>
<dbReference type="CDD" id="cd04584">
    <property type="entry name" value="CBS_pair_AcuB_like"/>
    <property type="match status" value="1"/>
</dbReference>
<dbReference type="SMART" id="SM00116">
    <property type="entry name" value="CBS"/>
    <property type="match status" value="2"/>
</dbReference>
<dbReference type="PROSITE" id="PS51671">
    <property type="entry name" value="ACT"/>
    <property type="match status" value="1"/>
</dbReference>
<feature type="domain" description="CBS" evidence="3">
    <location>
        <begin position="7"/>
        <end position="69"/>
    </location>
</feature>
<evidence type="ECO:0000256" key="1">
    <source>
        <dbReference type="ARBA" id="ARBA00023122"/>
    </source>
</evidence>
<name>A0A177KUF8_9BACI</name>
<evidence type="ECO:0000259" key="3">
    <source>
        <dbReference type="PROSITE" id="PS51371"/>
    </source>
</evidence>
<dbReference type="Gene3D" id="3.10.580.10">
    <property type="entry name" value="CBS-domain"/>
    <property type="match status" value="1"/>
</dbReference>
<dbReference type="AlphaFoldDB" id="A0A177KUF8"/>